<organism evidence="1 2">
    <name type="scientific">Anaerolinea thermophila (strain DSM 14523 / JCM 11388 / NBRC 100420 / UNI-1)</name>
    <dbReference type="NCBI Taxonomy" id="926569"/>
    <lineage>
        <taxon>Bacteria</taxon>
        <taxon>Bacillati</taxon>
        <taxon>Chloroflexota</taxon>
        <taxon>Anaerolineae</taxon>
        <taxon>Anaerolineales</taxon>
        <taxon>Anaerolineaceae</taxon>
        <taxon>Anaerolinea</taxon>
    </lineage>
</organism>
<dbReference type="RefSeq" id="WP_013560822.1">
    <property type="nucleotide sequence ID" value="NC_014960.1"/>
</dbReference>
<dbReference type="STRING" id="926569.ANT_24410"/>
<dbReference type="OrthoDB" id="166136at2"/>
<dbReference type="AlphaFoldDB" id="E8MYY1"/>
<reference evidence="1 2" key="1">
    <citation type="submission" date="2010-12" db="EMBL/GenBank/DDBJ databases">
        <title>Whole genome sequence of Anaerolinea thermophila UNI-1.</title>
        <authorList>
            <person name="Narita-Yamada S."/>
            <person name="Kishi E."/>
            <person name="Watanabe Y."/>
            <person name="Takasaki K."/>
            <person name="Ankai A."/>
            <person name="Oguchi A."/>
            <person name="Fukui S."/>
            <person name="Takahashi M."/>
            <person name="Yashiro I."/>
            <person name="Hosoyama A."/>
            <person name="Sekiguchi Y."/>
            <person name="Hanada S."/>
            <person name="Fujita N."/>
        </authorList>
    </citation>
    <scope>NUCLEOTIDE SEQUENCE [LARGE SCALE GENOMIC DNA]</scope>
    <source>
        <strain evidence="2">DSM 14523 / JCM 11388 / NBRC 100420 / UNI-1</strain>
    </source>
</reference>
<sequence length="53" mass="6291">MDELTPEELDALIAFEAEIREQEERKFEVLYWLEMLPANDPLWAELAERLGVK</sequence>
<dbReference type="KEGG" id="atm:ANT_24410"/>
<proteinExistence type="predicted"/>
<gene>
    <name evidence="1" type="ordered locus">ANT_24410</name>
</gene>
<accession>E8MYY1</accession>
<name>E8MYY1_ANATU</name>
<evidence type="ECO:0000313" key="1">
    <source>
        <dbReference type="EMBL" id="BAJ64467.1"/>
    </source>
</evidence>
<evidence type="ECO:0000313" key="2">
    <source>
        <dbReference type="Proteomes" id="UP000008922"/>
    </source>
</evidence>
<dbReference type="Proteomes" id="UP000008922">
    <property type="component" value="Chromosome"/>
</dbReference>
<dbReference type="HOGENOM" id="CLU_3057960_0_0_0"/>
<keyword evidence="2" id="KW-1185">Reference proteome</keyword>
<dbReference type="InParanoid" id="E8MYY1"/>
<dbReference type="EMBL" id="AP012029">
    <property type="protein sequence ID" value="BAJ64467.1"/>
    <property type="molecule type" value="Genomic_DNA"/>
</dbReference>
<protein>
    <submittedName>
        <fullName evidence="1">Uncharacterized protein</fullName>
    </submittedName>
</protein>